<sequence length="443" mass="51292">MAILTLLRTWLIKTGILQRKQACVVEGDKTSDDRPSLHGGMALLYKNKPEEQELPYQPQLVYSQRRSTPRTHCRGLSRLELLPAELIEKIFFHCFEPAFALASPRVAQVLSREPIYHALMILAFCDGDWEFHCQSWFSILTKFSHDLDIDIRYEHRENLQRSLLKCRWFTFERLRQLQTDVLTTFMKSSWLDKTFSMDEHERHSLSAFLRHFEKSEPLTWTSREFNGTTCAGKRARLRIEYGPGLRIFIEHDTAEISFPGKLMAIPESLVSGTPWTREKTLFLDSLTKYFAIPSRLDSLSPSELIETHKIQENRPDTPKAAIRQGIKSAIIEGDTEALDILLKYFDETSPSVTKFNTKRDIQDAMSMVIGENLINTYIPPNIISPDHFLTAARHRSDSFVMKILIKYGSESFPGDNPEVWQYATNLKRKNDTFGDVLLDYYLV</sequence>
<reference evidence="2 3" key="1">
    <citation type="journal article" date="2016" name="Genome Biol. Evol.">
        <title>Divergent and convergent evolution of fungal pathogenicity.</title>
        <authorList>
            <person name="Shang Y."/>
            <person name="Xiao G."/>
            <person name="Zheng P."/>
            <person name="Cen K."/>
            <person name="Zhan S."/>
            <person name="Wang C."/>
        </authorList>
    </citation>
    <scope>NUCLEOTIDE SEQUENCE [LARGE SCALE GENOMIC DNA]</scope>
    <source>
        <strain evidence="2 3">ARSEF 7405</strain>
    </source>
</reference>
<gene>
    <name evidence="2" type="ORF">AAP_06050</name>
</gene>
<organism evidence="2 3">
    <name type="scientific">Ascosphaera apis ARSEF 7405</name>
    <dbReference type="NCBI Taxonomy" id="392613"/>
    <lineage>
        <taxon>Eukaryota</taxon>
        <taxon>Fungi</taxon>
        <taxon>Dikarya</taxon>
        <taxon>Ascomycota</taxon>
        <taxon>Pezizomycotina</taxon>
        <taxon>Eurotiomycetes</taxon>
        <taxon>Eurotiomycetidae</taxon>
        <taxon>Onygenales</taxon>
        <taxon>Ascosphaeraceae</taxon>
        <taxon>Ascosphaera</taxon>
    </lineage>
</organism>
<comment type="caution">
    <text evidence="2">The sequence shown here is derived from an EMBL/GenBank/DDBJ whole genome shotgun (WGS) entry which is preliminary data.</text>
</comment>
<evidence type="ECO:0008006" key="4">
    <source>
        <dbReference type="Google" id="ProtNLM"/>
    </source>
</evidence>
<dbReference type="AlphaFoldDB" id="A0A166MZV0"/>
<keyword evidence="3" id="KW-1185">Reference proteome</keyword>
<keyword evidence="1" id="KW-0732">Signal</keyword>
<dbReference type="OrthoDB" id="4167490at2759"/>
<evidence type="ECO:0000313" key="2">
    <source>
        <dbReference type="EMBL" id="KZZ86930.1"/>
    </source>
</evidence>
<dbReference type="Proteomes" id="UP000242877">
    <property type="component" value="Unassembled WGS sequence"/>
</dbReference>
<feature type="signal peptide" evidence="1">
    <location>
        <begin position="1"/>
        <end position="22"/>
    </location>
</feature>
<accession>A0A166MZV0</accession>
<dbReference type="VEuPathDB" id="FungiDB:AAP_06050"/>
<protein>
    <recommendedName>
        <fullName evidence="4">F-box domain-containing protein</fullName>
    </recommendedName>
</protein>
<name>A0A166MZV0_9EURO</name>
<evidence type="ECO:0000313" key="3">
    <source>
        <dbReference type="Proteomes" id="UP000242877"/>
    </source>
</evidence>
<evidence type="ECO:0000256" key="1">
    <source>
        <dbReference type="SAM" id="SignalP"/>
    </source>
</evidence>
<dbReference type="EMBL" id="AZGZ01000042">
    <property type="protein sequence ID" value="KZZ86930.1"/>
    <property type="molecule type" value="Genomic_DNA"/>
</dbReference>
<proteinExistence type="predicted"/>
<feature type="chain" id="PRO_5007877573" description="F-box domain-containing protein" evidence="1">
    <location>
        <begin position="23"/>
        <end position="443"/>
    </location>
</feature>